<reference evidence="1" key="2">
    <citation type="submission" date="2020-02" db="EMBL/GenBank/DDBJ databases">
        <authorList>
            <consortium name="NCBI Pathogen Detection Project"/>
        </authorList>
    </citation>
    <scope>NUCLEOTIDE SEQUENCE</scope>
    <source>
        <strain evidence="1">BCW_4213</strain>
    </source>
</reference>
<dbReference type="EMBL" id="DABDSA010000095">
    <property type="protein sequence ID" value="HAI2144318.1"/>
    <property type="molecule type" value="Genomic_DNA"/>
</dbReference>
<sequence length="51" mass="5649">LERFIRTKEEVNKEAVLAEPDAVKGIAGIKVNKGAESFYVEPFEQDAGLNK</sequence>
<feature type="non-terminal residue" evidence="1">
    <location>
        <position position="1"/>
    </location>
</feature>
<proteinExistence type="predicted"/>
<dbReference type="AlphaFoldDB" id="A0A792DQS1"/>
<comment type="caution">
    <text evidence="1">The sequence shown here is derived from an EMBL/GenBank/DDBJ whole genome shotgun (WGS) entry which is preliminary data.</text>
</comment>
<dbReference type="InterPro" id="IPR009951">
    <property type="entry name" value="Host-nuc_inhib_Gam"/>
</dbReference>
<dbReference type="EMBL" id="DABDSA010000096">
    <property type="protein sequence ID" value="HAI2144320.1"/>
    <property type="molecule type" value="Genomic_DNA"/>
</dbReference>
<protein>
    <submittedName>
        <fullName evidence="1">Host-nuclease inhibitor protein Gam</fullName>
    </submittedName>
</protein>
<dbReference type="Proteomes" id="UP000852798">
    <property type="component" value="Unassembled WGS sequence"/>
</dbReference>
<gene>
    <name evidence="1" type="ORF">HI055_004775</name>
    <name evidence="2" type="ORF">HI055_004777</name>
</gene>
<evidence type="ECO:0000313" key="1">
    <source>
        <dbReference type="EMBL" id="HAI2144318.1"/>
    </source>
</evidence>
<dbReference type="Pfam" id="PF07352">
    <property type="entry name" value="Phage_Mu_Gam"/>
    <property type="match status" value="1"/>
</dbReference>
<name>A0A792DQS1_ECOLX</name>
<accession>A0A792DQS1</accession>
<evidence type="ECO:0000313" key="2">
    <source>
        <dbReference type="EMBL" id="HAI2144320.1"/>
    </source>
</evidence>
<dbReference type="GO" id="GO:0042262">
    <property type="term" value="P:DNA protection"/>
    <property type="evidence" value="ECO:0007669"/>
    <property type="project" value="InterPro"/>
</dbReference>
<dbReference type="GO" id="GO:0003690">
    <property type="term" value="F:double-stranded DNA binding"/>
    <property type="evidence" value="ECO:0007669"/>
    <property type="project" value="InterPro"/>
</dbReference>
<dbReference type="SUPFAM" id="SSF161266">
    <property type="entry name" value="Gam-like"/>
    <property type="match status" value="1"/>
</dbReference>
<organism evidence="1">
    <name type="scientific">Escherichia coli</name>
    <dbReference type="NCBI Taxonomy" id="562"/>
    <lineage>
        <taxon>Bacteria</taxon>
        <taxon>Pseudomonadati</taxon>
        <taxon>Pseudomonadota</taxon>
        <taxon>Gammaproteobacteria</taxon>
        <taxon>Enterobacterales</taxon>
        <taxon>Enterobacteriaceae</taxon>
        <taxon>Escherichia</taxon>
    </lineage>
</organism>
<reference evidence="1" key="1">
    <citation type="journal article" date="2018" name="Genome Biol.">
        <title>SKESA: strategic k-mer extension for scrupulous assemblies.</title>
        <authorList>
            <person name="Souvorov A."/>
            <person name="Agarwala R."/>
            <person name="Lipman D.J."/>
        </authorList>
    </citation>
    <scope>NUCLEOTIDE SEQUENCE [LARGE SCALE GENOMIC DNA]</scope>
    <source>
        <strain evidence="1">BCW_4213</strain>
    </source>
</reference>